<proteinExistence type="inferred from homology"/>
<dbReference type="SUPFAM" id="SSF52402">
    <property type="entry name" value="Adenine nucleotide alpha hydrolases-like"/>
    <property type="match status" value="1"/>
</dbReference>
<dbReference type="InterPro" id="IPR006016">
    <property type="entry name" value="UspA"/>
</dbReference>
<dbReference type="EMBL" id="JACHBL010000001">
    <property type="protein sequence ID" value="MBB5598126.1"/>
    <property type="molecule type" value="Genomic_DNA"/>
</dbReference>
<dbReference type="Pfam" id="PF00582">
    <property type="entry name" value="Usp"/>
    <property type="match status" value="1"/>
</dbReference>
<dbReference type="InterPro" id="IPR014729">
    <property type="entry name" value="Rossmann-like_a/b/a_fold"/>
</dbReference>
<comment type="similarity">
    <text evidence="1">Belongs to the universal stress protein A family.</text>
</comment>
<gene>
    <name evidence="3" type="ORF">BKA12_001206</name>
</gene>
<comment type="caution">
    <text evidence="3">The sequence shown here is derived from an EMBL/GenBank/DDBJ whole genome shotgun (WGS) entry which is preliminary data.</text>
</comment>
<keyword evidence="4" id="KW-1185">Reference proteome</keyword>
<evidence type="ECO:0000313" key="4">
    <source>
        <dbReference type="Proteomes" id="UP000523863"/>
    </source>
</evidence>
<dbReference type="Proteomes" id="UP000523863">
    <property type="component" value="Unassembled WGS sequence"/>
</dbReference>
<dbReference type="RefSeq" id="WP_183641486.1">
    <property type="nucleotide sequence ID" value="NZ_CANLFI010000005.1"/>
</dbReference>
<organism evidence="3 4">
    <name type="scientific">Neomicrococcus lactis</name>
    <dbReference type="NCBI Taxonomy" id="732241"/>
    <lineage>
        <taxon>Bacteria</taxon>
        <taxon>Bacillati</taxon>
        <taxon>Actinomycetota</taxon>
        <taxon>Actinomycetes</taxon>
        <taxon>Micrococcales</taxon>
        <taxon>Micrococcaceae</taxon>
        <taxon>Neomicrococcus</taxon>
    </lineage>
</organism>
<evidence type="ECO:0000259" key="2">
    <source>
        <dbReference type="Pfam" id="PF00582"/>
    </source>
</evidence>
<accession>A0A7W8YB26</accession>
<dbReference type="AlphaFoldDB" id="A0A7W8YB26"/>
<feature type="domain" description="UspA" evidence="2">
    <location>
        <begin position="2"/>
        <end position="128"/>
    </location>
</feature>
<evidence type="ECO:0000313" key="3">
    <source>
        <dbReference type="EMBL" id="MBB5598126.1"/>
    </source>
</evidence>
<protein>
    <submittedName>
        <fullName evidence="3">Nucleotide-binding universal stress UspA family protein</fullName>
    </submittedName>
</protein>
<dbReference type="PANTHER" id="PTHR46268">
    <property type="entry name" value="STRESS RESPONSE PROTEIN NHAX"/>
    <property type="match status" value="1"/>
</dbReference>
<name>A0A7W8YB26_9MICC</name>
<dbReference type="InterPro" id="IPR006015">
    <property type="entry name" value="Universal_stress_UspA"/>
</dbReference>
<dbReference type="CDD" id="cd00293">
    <property type="entry name" value="USP-like"/>
    <property type="match status" value="1"/>
</dbReference>
<dbReference type="PRINTS" id="PR01438">
    <property type="entry name" value="UNVRSLSTRESS"/>
</dbReference>
<evidence type="ECO:0000256" key="1">
    <source>
        <dbReference type="ARBA" id="ARBA00008791"/>
    </source>
</evidence>
<dbReference type="PANTHER" id="PTHR46268:SF6">
    <property type="entry name" value="UNIVERSAL STRESS PROTEIN UP12"/>
    <property type="match status" value="1"/>
</dbReference>
<dbReference type="Gene3D" id="3.40.50.620">
    <property type="entry name" value="HUPs"/>
    <property type="match status" value="1"/>
</dbReference>
<sequence>MTIVVGYISTDEGEAAFEAAIRHAKLTGDKLLVLNTTRGDRLVDARFAQEEELANVEQRLQEAGVDHEILQPMRGHDPADEIIELAARRNASLIVIGLRKRSPVGKLIMGSTAQRILLQAESPVLAVKA</sequence>
<reference evidence="3 4" key="1">
    <citation type="submission" date="2020-08" db="EMBL/GenBank/DDBJ databases">
        <title>Sequencing the genomes of 1000 actinobacteria strains.</title>
        <authorList>
            <person name="Klenk H.-P."/>
        </authorList>
    </citation>
    <scope>NUCLEOTIDE SEQUENCE [LARGE SCALE GENOMIC DNA]</scope>
    <source>
        <strain evidence="3 4">DSM 23694</strain>
    </source>
</reference>